<dbReference type="Proteomes" id="UP000654947">
    <property type="component" value="Unassembled WGS sequence"/>
</dbReference>
<keyword evidence="3" id="KW-1185">Reference proteome</keyword>
<keyword evidence="1" id="KW-0812">Transmembrane</keyword>
<dbReference type="GO" id="GO:1902604">
    <property type="term" value="P:p-aminobenzoyl-glutamate transmembrane transport"/>
    <property type="evidence" value="ECO:0007669"/>
    <property type="project" value="InterPro"/>
</dbReference>
<evidence type="ECO:0000313" key="3">
    <source>
        <dbReference type="Proteomes" id="UP000654947"/>
    </source>
</evidence>
<evidence type="ECO:0000313" key="2">
    <source>
        <dbReference type="EMBL" id="GHD32742.1"/>
    </source>
</evidence>
<accession>A0A918XIY1</accession>
<proteinExistence type="predicted"/>
<reference evidence="2 3" key="1">
    <citation type="journal article" date="2014" name="Int. J. Syst. Evol. Microbiol.">
        <title>Complete genome sequence of Corynebacterium casei LMG S-19264T (=DSM 44701T), isolated from a smear-ripened cheese.</title>
        <authorList>
            <consortium name="US DOE Joint Genome Institute (JGI-PGF)"/>
            <person name="Walter F."/>
            <person name="Albersmeier A."/>
            <person name="Kalinowski J."/>
            <person name="Ruckert C."/>
        </authorList>
    </citation>
    <scope>NUCLEOTIDE SEQUENCE [LARGE SCALE GENOMIC DNA]</scope>
    <source>
        <strain evidence="2 3">KCTC 19473</strain>
    </source>
</reference>
<dbReference type="AlphaFoldDB" id="A0A918XIY1"/>
<feature type="transmembrane region" description="Helical" evidence="1">
    <location>
        <begin position="88"/>
        <end position="107"/>
    </location>
</feature>
<keyword evidence="1" id="KW-1133">Transmembrane helix</keyword>
<evidence type="ECO:0008006" key="4">
    <source>
        <dbReference type="Google" id="ProtNLM"/>
    </source>
</evidence>
<keyword evidence="1" id="KW-0472">Membrane</keyword>
<dbReference type="EMBL" id="BMXL01000024">
    <property type="protein sequence ID" value="GHD32742.1"/>
    <property type="molecule type" value="Genomic_DNA"/>
</dbReference>
<sequence>MTTSDATRPKLPMRMLLRSLRGIERAGNKLPHPFWLFIIMAVLVILLSAALNAMNVSAESPDGERIEVESLISAEGMQVIFGDAVDNFATFPPLAIIIAVMLGVSVAE</sequence>
<dbReference type="Pfam" id="PF03806">
    <property type="entry name" value="ABG_transport"/>
    <property type="match status" value="1"/>
</dbReference>
<evidence type="ECO:0000256" key="1">
    <source>
        <dbReference type="SAM" id="Phobius"/>
    </source>
</evidence>
<dbReference type="PANTHER" id="PTHR30282:SF0">
    <property type="entry name" value="P-AMINOBENZOYL-GLUTAMATE TRANSPORT PROTEIN"/>
    <property type="match status" value="1"/>
</dbReference>
<comment type="caution">
    <text evidence="2">The sequence shown here is derived from an EMBL/GenBank/DDBJ whole genome shotgun (WGS) entry which is preliminary data.</text>
</comment>
<feature type="transmembrane region" description="Helical" evidence="1">
    <location>
        <begin position="34"/>
        <end position="54"/>
    </location>
</feature>
<dbReference type="InterPro" id="IPR004697">
    <property type="entry name" value="AbgT"/>
</dbReference>
<name>A0A918XIY1_9ACTN</name>
<dbReference type="GO" id="GO:0015558">
    <property type="term" value="F:secondary active p-aminobenzoyl-glutamate transmembrane transporter activity"/>
    <property type="evidence" value="ECO:0007669"/>
    <property type="project" value="InterPro"/>
</dbReference>
<dbReference type="PANTHER" id="PTHR30282">
    <property type="entry name" value="P-AMINOBENZOYL GLUTAMATE TRANSPORTER"/>
    <property type="match status" value="1"/>
</dbReference>
<gene>
    <name evidence="2" type="ORF">GCM10007147_36660</name>
</gene>
<protein>
    <recommendedName>
        <fullName evidence="4">AbgT family transporter</fullName>
    </recommendedName>
</protein>
<organism evidence="2 3">
    <name type="scientific">Nocardiopsis kunsanensis</name>
    <dbReference type="NCBI Taxonomy" id="141693"/>
    <lineage>
        <taxon>Bacteria</taxon>
        <taxon>Bacillati</taxon>
        <taxon>Actinomycetota</taxon>
        <taxon>Actinomycetes</taxon>
        <taxon>Streptosporangiales</taxon>
        <taxon>Nocardiopsidaceae</taxon>
        <taxon>Nocardiopsis</taxon>
    </lineage>
</organism>